<dbReference type="EC" id="2.3.1.-" evidence="10"/>
<evidence type="ECO:0000256" key="10">
    <source>
        <dbReference type="RuleBase" id="RU003423"/>
    </source>
</evidence>
<feature type="region of interest" description="Disordered" evidence="11">
    <location>
        <begin position="129"/>
        <end position="194"/>
    </location>
</feature>
<dbReference type="GO" id="GO:0005759">
    <property type="term" value="C:mitochondrial matrix"/>
    <property type="evidence" value="ECO:0007669"/>
    <property type="project" value="UniProtKB-SubCell"/>
</dbReference>
<feature type="domain" description="Lipoyl-binding" evidence="12">
    <location>
        <begin position="42"/>
        <end position="117"/>
    </location>
</feature>
<dbReference type="CDD" id="cd06849">
    <property type="entry name" value="lipoyl_domain"/>
    <property type="match status" value="1"/>
</dbReference>
<accession>A0AAV9P9Z2</accession>
<dbReference type="Pfam" id="PF00364">
    <property type="entry name" value="Biotin_lipoyl"/>
    <property type="match status" value="1"/>
</dbReference>
<dbReference type="FunFam" id="2.40.50.100:FF:000013">
    <property type="entry name" value="Dihydrolipoamide acetyltransferase component of pyruvate dehydrogenase complex"/>
    <property type="match status" value="1"/>
</dbReference>
<evidence type="ECO:0000256" key="11">
    <source>
        <dbReference type="SAM" id="MobiDB-lite"/>
    </source>
</evidence>
<evidence type="ECO:0000259" key="13">
    <source>
        <dbReference type="PROSITE" id="PS51826"/>
    </source>
</evidence>
<keyword evidence="7" id="KW-0496">Mitochondrion</keyword>
<dbReference type="SUPFAM" id="SSF52777">
    <property type="entry name" value="CoA-dependent acyltransferases"/>
    <property type="match status" value="1"/>
</dbReference>
<keyword evidence="4 10" id="KW-0808">Transferase</keyword>
<feature type="compositionally biased region" description="Basic and acidic residues" evidence="11">
    <location>
        <begin position="141"/>
        <end position="155"/>
    </location>
</feature>
<evidence type="ECO:0000313" key="14">
    <source>
        <dbReference type="EMBL" id="KAK5168338.1"/>
    </source>
</evidence>
<keyword evidence="15" id="KW-1185">Reference proteome</keyword>
<feature type="domain" description="Peripheral subunit-binding (PSBD)" evidence="13">
    <location>
        <begin position="192"/>
        <end position="229"/>
    </location>
</feature>
<name>A0AAV9P9Z2_9PEZI</name>
<dbReference type="InterPro" id="IPR050743">
    <property type="entry name" value="2-oxoacid_DH_E2_comp"/>
</dbReference>
<dbReference type="InterPro" id="IPR001078">
    <property type="entry name" value="2-oxoacid_DH_actylTfrase"/>
</dbReference>
<dbReference type="GO" id="GO:0005829">
    <property type="term" value="C:cytosol"/>
    <property type="evidence" value="ECO:0007669"/>
    <property type="project" value="UniProtKB-ARBA"/>
</dbReference>
<evidence type="ECO:0000256" key="8">
    <source>
        <dbReference type="ARBA" id="ARBA00023315"/>
    </source>
</evidence>
<keyword evidence="5 10" id="KW-0450">Lipoyl</keyword>
<feature type="compositionally biased region" description="Low complexity" evidence="11">
    <location>
        <begin position="515"/>
        <end position="525"/>
    </location>
</feature>
<dbReference type="Gene3D" id="4.10.320.10">
    <property type="entry name" value="E3-binding domain"/>
    <property type="match status" value="1"/>
</dbReference>
<dbReference type="GO" id="GO:0045333">
    <property type="term" value="P:cellular respiration"/>
    <property type="evidence" value="ECO:0007669"/>
    <property type="project" value="UniProtKB-ARBA"/>
</dbReference>
<dbReference type="SUPFAM" id="SSF51230">
    <property type="entry name" value="Single hybrid motif"/>
    <property type="match status" value="1"/>
</dbReference>
<dbReference type="RefSeq" id="XP_064657948.1">
    <property type="nucleotide sequence ID" value="XM_064804147.1"/>
</dbReference>
<dbReference type="EMBL" id="JAVRRT010000010">
    <property type="protein sequence ID" value="KAK5168338.1"/>
    <property type="molecule type" value="Genomic_DNA"/>
</dbReference>
<evidence type="ECO:0000313" key="15">
    <source>
        <dbReference type="Proteomes" id="UP001337655"/>
    </source>
</evidence>
<dbReference type="Pfam" id="PF00198">
    <property type="entry name" value="2-oxoacid_dh"/>
    <property type="match status" value="1"/>
</dbReference>
<evidence type="ECO:0000256" key="9">
    <source>
        <dbReference type="ARBA" id="ARBA00051775"/>
    </source>
</evidence>
<dbReference type="InterPro" id="IPR036625">
    <property type="entry name" value="E3-bd_dom_sf"/>
</dbReference>
<evidence type="ECO:0000256" key="1">
    <source>
        <dbReference type="ARBA" id="ARBA00001938"/>
    </source>
</evidence>
<dbReference type="FunFam" id="4.10.320.10:FF:000002">
    <property type="entry name" value="Dihydrolipoamide acetyltransferase component of pyruvate dehydrogenase complex"/>
    <property type="match status" value="1"/>
</dbReference>
<dbReference type="Proteomes" id="UP001337655">
    <property type="component" value="Unassembled WGS sequence"/>
</dbReference>
<dbReference type="GO" id="GO:0043754">
    <property type="term" value="F:dihydrolipoamide branched chain acyltransferase activity"/>
    <property type="evidence" value="ECO:0007669"/>
    <property type="project" value="UniProtKB-EC"/>
</dbReference>
<evidence type="ECO:0000256" key="3">
    <source>
        <dbReference type="ARBA" id="ARBA00007317"/>
    </source>
</evidence>
<feature type="compositionally biased region" description="Polar residues" evidence="11">
    <location>
        <begin position="540"/>
        <end position="554"/>
    </location>
</feature>
<evidence type="ECO:0000256" key="2">
    <source>
        <dbReference type="ARBA" id="ARBA00004305"/>
    </source>
</evidence>
<dbReference type="PANTHER" id="PTHR43178">
    <property type="entry name" value="DIHYDROLIPOAMIDE ACETYLTRANSFERASE COMPONENT OF PYRUVATE DEHYDROGENASE COMPLEX"/>
    <property type="match status" value="1"/>
</dbReference>
<dbReference type="Gene3D" id="3.30.559.10">
    <property type="entry name" value="Chloramphenicol acetyltransferase-like domain"/>
    <property type="match status" value="1"/>
</dbReference>
<organism evidence="14 15">
    <name type="scientific">Saxophila tyrrhenica</name>
    <dbReference type="NCBI Taxonomy" id="1690608"/>
    <lineage>
        <taxon>Eukaryota</taxon>
        <taxon>Fungi</taxon>
        <taxon>Dikarya</taxon>
        <taxon>Ascomycota</taxon>
        <taxon>Pezizomycotina</taxon>
        <taxon>Dothideomycetes</taxon>
        <taxon>Dothideomycetidae</taxon>
        <taxon>Mycosphaerellales</taxon>
        <taxon>Extremaceae</taxon>
        <taxon>Saxophila</taxon>
    </lineage>
</organism>
<comment type="similarity">
    <text evidence="3 10">Belongs to the 2-oxoacid dehydrogenase family.</text>
</comment>
<keyword evidence="6" id="KW-0809">Transit peptide</keyword>
<evidence type="ECO:0000256" key="5">
    <source>
        <dbReference type="ARBA" id="ARBA00022823"/>
    </source>
</evidence>
<evidence type="ECO:0000259" key="12">
    <source>
        <dbReference type="PROSITE" id="PS50968"/>
    </source>
</evidence>
<dbReference type="GO" id="GO:0031405">
    <property type="term" value="F:lipoic acid binding"/>
    <property type="evidence" value="ECO:0007669"/>
    <property type="project" value="TreeGrafter"/>
</dbReference>
<dbReference type="FunFam" id="3.30.559.10:FF:000007">
    <property type="entry name" value="Dihydrolipoamide acetyltransferase component of pyruvate dehydrogenase complex"/>
    <property type="match status" value="1"/>
</dbReference>
<comment type="caution">
    <text evidence="14">The sequence shown here is derived from an EMBL/GenBank/DDBJ whole genome shotgun (WGS) entry which is preliminary data.</text>
</comment>
<dbReference type="InterPro" id="IPR000089">
    <property type="entry name" value="Biotin_lipoyl"/>
</dbReference>
<dbReference type="InterPro" id="IPR004167">
    <property type="entry name" value="PSBD"/>
</dbReference>
<keyword evidence="8 10" id="KW-0012">Acyltransferase</keyword>
<evidence type="ECO:0000256" key="4">
    <source>
        <dbReference type="ARBA" id="ARBA00022679"/>
    </source>
</evidence>
<proteinExistence type="inferred from homology"/>
<sequence>MASAKTAFSRAFRFQSNQHLIPRSIYRPNIRHLHASRHLDIVKPFLLADIGEGITECQLIQWFVQPGARVEQFDKICEVQSDKASVEITSPFDGVIKKLHYDPDDMAITGKPLVDIDIEGEISEADAQKLADGGEEGSSEGGKEGGEEPDAKEGVAQEQVEQNSTAEDPARPPPPSSSTTEAQRPKGPHASLATPAVRRITKEHGLNVADIQGTGKDGRVLKEDVDRHVAGGGQQQTQTSKQPTAPSAPAPAPSAPREDRKVQLSNVQSQMFKTMTKALNIPHFLYSTTADMGAVTSIRQKLNARAQSPDQKITHLAFIMKAVSLALQHHPLLNSSFNASDPKKPELTYKGAHNFGIAIDAPSGLLVPVVKNVQDLSIAEIAAAMRQLSEKARNNKLAPGDFSGATFTVSNIGSVGGGVVAPVISEPQVAILGVGRSKIVPAFNENDELIKKEELVFSWSADHRIVDGAECARCAEKVKGYLEDPGSLLPSVRETRRSPTATAISLHALSVSSRPSVRPSRFSRGSVEEVFGRRLKMPTSEGQSESAPPKYQSQKAEDSRQH</sequence>
<evidence type="ECO:0000256" key="7">
    <source>
        <dbReference type="ARBA" id="ARBA00023128"/>
    </source>
</evidence>
<comment type="subcellular location">
    <subcellularLocation>
        <location evidence="2">Mitochondrion matrix</location>
    </subcellularLocation>
</comment>
<dbReference type="SUPFAM" id="SSF47005">
    <property type="entry name" value="Peripheral subunit-binding domain of 2-oxo acid dehydrogenase complex"/>
    <property type="match status" value="1"/>
</dbReference>
<dbReference type="InterPro" id="IPR011053">
    <property type="entry name" value="Single_hybrid_motif"/>
</dbReference>
<dbReference type="PROSITE" id="PS51826">
    <property type="entry name" value="PSBD"/>
    <property type="match status" value="1"/>
</dbReference>
<dbReference type="Pfam" id="PF02817">
    <property type="entry name" value="E3_binding"/>
    <property type="match status" value="1"/>
</dbReference>
<dbReference type="PROSITE" id="PS50968">
    <property type="entry name" value="BIOTINYL_LIPOYL"/>
    <property type="match status" value="1"/>
</dbReference>
<evidence type="ECO:0000256" key="6">
    <source>
        <dbReference type="ARBA" id="ARBA00022946"/>
    </source>
</evidence>
<dbReference type="InterPro" id="IPR023213">
    <property type="entry name" value="CAT-like_dom_sf"/>
</dbReference>
<feature type="region of interest" description="Disordered" evidence="11">
    <location>
        <begin position="515"/>
        <end position="562"/>
    </location>
</feature>
<gene>
    <name evidence="14" type="ORF">LTR77_006907</name>
</gene>
<dbReference type="PANTHER" id="PTHR43178:SF5">
    <property type="entry name" value="LIPOAMIDE ACYLTRANSFERASE COMPONENT OF BRANCHED-CHAIN ALPHA-KETO ACID DEHYDROGENASE COMPLEX, MITOCHONDRIAL"/>
    <property type="match status" value="1"/>
</dbReference>
<dbReference type="GeneID" id="89928246"/>
<comment type="cofactor">
    <cofactor evidence="1 10">
        <name>(R)-lipoate</name>
        <dbReference type="ChEBI" id="CHEBI:83088"/>
    </cofactor>
</comment>
<comment type="catalytic activity">
    <reaction evidence="9">
        <text>N(6)-[(R)-dihydrolipoyl]-L-lysyl-[protein] + 2-methylpropanoyl-CoA = N(6)-[(R)-S(8)-2-methylpropanoyldihydrolipoyl]-L-lysyl-[protein] + CoA</text>
        <dbReference type="Rhea" id="RHEA:18865"/>
        <dbReference type="Rhea" id="RHEA-COMP:10475"/>
        <dbReference type="Rhea" id="RHEA-COMP:10497"/>
        <dbReference type="ChEBI" id="CHEBI:57287"/>
        <dbReference type="ChEBI" id="CHEBI:57338"/>
        <dbReference type="ChEBI" id="CHEBI:83100"/>
        <dbReference type="ChEBI" id="CHEBI:83142"/>
        <dbReference type="EC" id="2.3.1.168"/>
    </reaction>
    <physiologicalReaction direction="left-to-right" evidence="9">
        <dbReference type="Rhea" id="RHEA:18866"/>
    </physiologicalReaction>
</comment>
<dbReference type="Gene3D" id="2.40.50.100">
    <property type="match status" value="1"/>
</dbReference>
<dbReference type="InterPro" id="IPR003016">
    <property type="entry name" value="2-oxoA_DH_lipoyl-BS"/>
</dbReference>
<dbReference type="GO" id="GO:0016407">
    <property type="term" value="F:acetyltransferase activity"/>
    <property type="evidence" value="ECO:0007669"/>
    <property type="project" value="TreeGrafter"/>
</dbReference>
<dbReference type="AlphaFoldDB" id="A0AAV9P9Z2"/>
<protein>
    <recommendedName>
        <fullName evidence="10">Dihydrolipoamide acetyltransferase component of pyruvate dehydrogenase complex</fullName>
        <ecNumber evidence="10">2.3.1.-</ecNumber>
    </recommendedName>
</protein>
<dbReference type="PROSITE" id="PS00189">
    <property type="entry name" value="LIPOYL"/>
    <property type="match status" value="1"/>
</dbReference>
<reference evidence="14 15" key="1">
    <citation type="submission" date="2023-08" db="EMBL/GenBank/DDBJ databases">
        <title>Black Yeasts Isolated from many extreme environments.</title>
        <authorList>
            <person name="Coleine C."/>
            <person name="Stajich J.E."/>
            <person name="Selbmann L."/>
        </authorList>
    </citation>
    <scope>NUCLEOTIDE SEQUENCE [LARGE SCALE GENOMIC DNA]</scope>
    <source>
        <strain evidence="14 15">CCFEE 5935</strain>
    </source>
</reference>
<feature type="region of interest" description="Disordered" evidence="11">
    <location>
        <begin position="229"/>
        <end position="265"/>
    </location>
</feature>